<protein>
    <submittedName>
        <fullName evidence="1">NAD(P)-binding Rossmann-like domain protein</fullName>
    </submittedName>
</protein>
<dbReference type="AlphaFoldDB" id="K5BGU7"/>
<comment type="caution">
    <text evidence="1">The sequence shown here is derived from an EMBL/GenBank/DDBJ whole genome shotgun (WGS) entry which is preliminary data.</text>
</comment>
<organism evidence="1 2">
    <name type="scientific">Mycolicibacterium hassiacum (strain DSM 44199 / CIP 105218 / JCM 12690 / 3849)</name>
    <name type="common">Mycobacterium hassiacum</name>
    <dbReference type="NCBI Taxonomy" id="1122247"/>
    <lineage>
        <taxon>Bacteria</taxon>
        <taxon>Bacillati</taxon>
        <taxon>Actinomycetota</taxon>
        <taxon>Actinomycetes</taxon>
        <taxon>Mycobacteriales</taxon>
        <taxon>Mycobacteriaceae</taxon>
        <taxon>Mycolicibacterium</taxon>
    </lineage>
</organism>
<evidence type="ECO:0000313" key="1">
    <source>
        <dbReference type="EMBL" id="EKF24296.1"/>
    </source>
</evidence>
<dbReference type="Proteomes" id="UP000006265">
    <property type="component" value="Unassembled WGS sequence"/>
</dbReference>
<dbReference type="PANTHER" id="PTHR10668:SF105">
    <property type="entry name" value="DEHYDROGENASE-RELATED"/>
    <property type="match status" value="1"/>
</dbReference>
<accession>K5BGU7</accession>
<dbReference type="eggNOG" id="COG1233">
    <property type="taxonomic scope" value="Bacteria"/>
</dbReference>
<keyword evidence="2" id="KW-1185">Reference proteome</keyword>
<dbReference type="PATRIC" id="fig|1122247.3.peg.1609"/>
<sequence length="474" mass="50166">MVGSGPNGLAAAVVCARAGLSVQVLEAQPTIGGGARTLPDPEFPGVAHDICSAVHPLGLASPFLRAFDLRARGVTLRVPEISYANPLPGGHSAIGYRDLDRTCAELRHGSSWRRLLGPLVEREQGVLQLLLGDRRSLPSDPVAAVRVGLRMLEQGTPLWRMLSGADARALFTGVAAHAISPMPSFVSTGAGLMLATLAHTVGWPIPVGGSQAIVDALAADLRAHGGTVTAGVEVTEPPPGVVILDTAPTALLRIYRDRLPGRYANALRRYRYGPGVAKVDFVLSEEIPWRDPRVAAAPTLHLGGTREQMAFAEREVAAGRHADWPMVLAALPHLADPGRIDAQGRRPLWTYAHVPHGSPIDQAETVTKVFERFAPGFRDIVVAVRSTPAARMSEHNANLVGGDIGVGGNRLVRALLGPTPRLNPWTTPIPKVYLCSSATPPGSGVHGMAGYNAARTVLRREFGITTPPDLSPAQ</sequence>
<dbReference type="Gene3D" id="3.50.50.60">
    <property type="entry name" value="FAD/NAD(P)-binding domain"/>
    <property type="match status" value="1"/>
</dbReference>
<dbReference type="PANTHER" id="PTHR10668">
    <property type="entry name" value="PHYTOENE DEHYDROGENASE"/>
    <property type="match status" value="1"/>
</dbReference>
<proteinExistence type="predicted"/>
<dbReference type="InterPro" id="IPR036188">
    <property type="entry name" value="FAD/NAD-bd_sf"/>
</dbReference>
<dbReference type="STRING" id="1122247.GCA_000379865_01166"/>
<reference evidence="1 2" key="1">
    <citation type="journal article" date="2012" name="J. Bacteriol.">
        <title>Genome sequence of Mycobacterium hassiacum DSM 44199, a rare source of heat-stable mycobacterial proteins.</title>
        <authorList>
            <person name="Tiago I."/>
            <person name="Maranha A."/>
            <person name="Mendes V."/>
            <person name="Alarico S."/>
            <person name="Moynihan P.J."/>
            <person name="Clarke A.J."/>
            <person name="Macedo-Ribeiro S."/>
            <person name="Pereira P.J."/>
            <person name="Empadinhas N."/>
        </authorList>
    </citation>
    <scope>NUCLEOTIDE SEQUENCE [LARGE SCALE GENOMIC DNA]</scope>
    <source>
        <strain evidence="2">DSM 44199 / CIP 105218 / JCM 12690 / 3849</strain>
    </source>
</reference>
<dbReference type="EMBL" id="AMRA01000042">
    <property type="protein sequence ID" value="EKF24296.1"/>
    <property type="molecule type" value="Genomic_DNA"/>
</dbReference>
<dbReference type="SUPFAM" id="SSF51905">
    <property type="entry name" value="FAD/NAD(P)-binding domain"/>
    <property type="match status" value="1"/>
</dbReference>
<name>K5BGU7_MYCHD</name>
<evidence type="ECO:0000313" key="2">
    <source>
        <dbReference type="Proteomes" id="UP000006265"/>
    </source>
</evidence>
<dbReference type="Gene3D" id="3.90.660.50">
    <property type="match status" value="1"/>
</dbReference>
<gene>
    <name evidence="1" type="ORF">C731_1672</name>
</gene>
<dbReference type="Pfam" id="PF13450">
    <property type="entry name" value="NAD_binding_8"/>
    <property type="match status" value="1"/>
</dbReference>